<accession>A0A256G652</accession>
<proteinExistence type="predicted"/>
<evidence type="ECO:0000313" key="2">
    <source>
        <dbReference type="Proteomes" id="UP000216188"/>
    </source>
</evidence>
<dbReference type="EMBL" id="NNRM01000044">
    <property type="protein sequence ID" value="OYR22554.1"/>
    <property type="molecule type" value="Genomic_DNA"/>
</dbReference>
<dbReference type="AlphaFoldDB" id="A0A256G652"/>
<keyword evidence="2" id="KW-1185">Reference proteome</keyword>
<reference evidence="1 2" key="1">
    <citation type="submission" date="2017-07" db="EMBL/GenBank/DDBJ databases">
        <title>Phylogenetic study on the rhizospheric bacterium Ochrobactrum sp. A44.</title>
        <authorList>
            <person name="Krzyzanowska D.M."/>
            <person name="Ossowicki A."/>
            <person name="Rajewska M."/>
            <person name="Maciag T."/>
            <person name="Kaczynski Z."/>
            <person name="Czerwicka M."/>
            <person name="Jafra S."/>
        </authorList>
    </citation>
    <scope>NUCLEOTIDE SEQUENCE [LARGE SCALE GENOMIC DNA]</scope>
    <source>
        <strain evidence="1 2">CCUG 30717</strain>
    </source>
</reference>
<comment type="caution">
    <text evidence="1">The sequence shown here is derived from an EMBL/GenBank/DDBJ whole genome shotgun (WGS) entry which is preliminary data.</text>
</comment>
<gene>
    <name evidence="1" type="ORF">CEV34_4386</name>
</gene>
<name>A0A256G652_9HYPH</name>
<evidence type="ECO:0000313" key="1">
    <source>
        <dbReference type="EMBL" id="OYR22554.1"/>
    </source>
</evidence>
<protein>
    <submittedName>
        <fullName evidence="1">Transposase IS116/IS110/IS902 family domain protein</fullName>
    </submittedName>
</protein>
<organism evidence="1 2">
    <name type="scientific">Brucella pseudogrignonensis</name>
    <dbReference type="NCBI Taxonomy" id="419475"/>
    <lineage>
        <taxon>Bacteria</taxon>
        <taxon>Pseudomonadati</taxon>
        <taxon>Pseudomonadota</taxon>
        <taxon>Alphaproteobacteria</taxon>
        <taxon>Hyphomicrobiales</taxon>
        <taxon>Brucellaceae</taxon>
        <taxon>Brucella/Ochrobactrum group</taxon>
        <taxon>Brucella</taxon>
    </lineage>
</organism>
<dbReference type="Proteomes" id="UP000216188">
    <property type="component" value="Unassembled WGS sequence"/>
</dbReference>
<sequence>MLVLHGILSVSGLWGVRWKEALSSIRTGDGREFGRFIFRELCRQCERLDLVHSQLKSLEKERIQVCEIEGAINCGSKIRILKQLDGIGEVDRPVSCSF</sequence>